<keyword evidence="2" id="KW-1185">Reference proteome</keyword>
<protein>
    <submittedName>
        <fullName evidence="1">DUF6809 family protein</fullName>
    </submittedName>
</protein>
<dbReference type="RefSeq" id="WP_375521781.1">
    <property type="nucleotide sequence ID" value="NZ_JBHIRY010000023.1"/>
</dbReference>
<evidence type="ECO:0000313" key="1">
    <source>
        <dbReference type="EMBL" id="MFB5762687.1"/>
    </source>
</evidence>
<proteinExistence type="predicted"/>
<accession>A0ABV5C8P7</accession>
<name>A0ABV5C8P7_9BACL</name>
<dbReference type="InterPro" id="IPR049215">
    <property type="entry name" value="DUF6809"/>
</dbReference>
<organism evidence="1 2">
    <name type="scientific">Paenibacillus medicaginis</name>
    <dbReference type="NCBI Taxonomy" id="1470560"/>
    <lineage>
        <taxon>Bacteria</taxon>
        <taxon>Bacillati</taxon>
        <taxon>Bacillota</taxon>
        <taxon>Bacilli</taxon>
        <taxon>Bacillales</taxon>
        <taxon>Paenibacillaceae</taxon>
        <taxon>Paenibacillus</taxon>
    </lineage>
</organism>
<sequence length="99" mass="11422">MGSILEALYRGRLLPDEEIMPAHPEYRALNRNIASLTEQWKKRLGEEAFRELEDLFDLNNQSSGMQAEAAFYHGFNLGATLLVEVMMAREQFSFTHETK</sequence>
<comment type="caution">
    <text evidence="1">The sequence shown here is derived from an EMBL/GenBank/DDBJ whole genome shotgun (WGS) entry which is preliminary data.</text>
</comment>
<dbReference type="Proteomes" id="UP001580430">
    <property type="component" value="Unassembled WGS sequence"/>
</dbReference>
<dbReference type="Pfam" id="PF20648">
    <property type="entry name" value="DUF6809"/>
    <property type="match status" value="1"/>
</dbReference>
<gene>
    <name evidence="1" type="ORF">ACE5LO_20100</name>
</gene>
<reference evidence="1 2" key="1">
    <citation type="submission" date="2024-09" db="EMBL/GenBank/DDBJ databases">
        <title>Paenibacillus zeirhizospherea sp. nov., isolated from surface of the maize (Zea mays) roots in a horticulture field, Hungary.</title>
        <authorList>
            <person name="Marton D."/>
            <person name="Farkas M."/>
            <person name="Bedics A."/>
            <person name="Toth E."/>
            <person name="Tancsics A."/>
            <person name="Boka K."/>
            <person name="Marati G."/>
            <person name="Kriszt B."/>
            <person name="Cserhati M."/>
        </authorList>
    </citation>
    <scope>NUCLEOTIDE SEQUENCE [LARGE SCALE GENOMIC DNA]</scope>
    <source>
        <strain evidence="1 2">JCM 18446</strain>
    </source>
</reference>
<evidence type="ECO:0000313" key="2">
    <source>
        <dbReference type="Proteomes" id="UP001580430"/>
    </source>
</evidence>
<dbReference type="EMBL" id="JBHIRY010000023">
    <property type="protein sequence ID" value="MFB5762687.1"/>
    <property type="molecule type" value="Genomic_DNA"/>
</dbReference>